<feature type="transmembrane region" description="Helical" evidence="6">
    <location>
        <begin position="266"/>
        <end position="295"/>
    </location>
</feature>
<organism evidence="8 9">
    <name type="scientific">Peribacillus psychrosaccharolyticus</name>
    <name type="common">Bacillus psychrosaccharolyticus</name>
    <dbReference type="NCBI Taxonomy" id="1407"/>
    <lineage>
        <taxon>Bacteria</taxon>
        <taxon>Bacillati</taxon>
        <taxon>Bacillota</taxon>
        <taxon>Bacilli</taxon>
        <taxon>Bacillales</taxon>
        <taxon>Bacillaceae</taxon>
        <taxon>Peribacillus</taxon>
    </lineage>
</organism>
<keyword evidence="5 6" id="KW-0472">Membrane</keyword>
<dbReference type="NCBIfam" id="TIGR00360">
    <property type="entry name" value="ComEC_N-term"/>
    <property type="match status" value="1"/>
</dbReference>
<dbReference type="InterPro" id="IPR001279">
    <property type="entry name" value="Metallo-B-lactamas"/>
</dbReference>
<evidence type="ECO:0000256" key="1">
    <source>
        <dbReference type="ARBA" id="ARBA00004651"/>
    </source>
</evidence>
<dbReference type="PANTHER" id="PTHR30619:SF1">
    <property type="entry name" value="RECOMBINATION PROTEIN 2"/>
    <property type="match status" value="1"/>
</dbReference>
<feature type="transmembrane region" description="Helical" evidence="6">
    <location>
        <begin position="6"/>
        <end position="39"/>
    </location>
</feature>
<dbReference type="GO" id="GO:0005886">
    <property type="term" value="C:plasma membrane"/>
    <property type="evidence" value="ECO:0007669"/>
    <property type="project" value="UniProtKB-SubCell"/>
</dbReference>
<feature type="transmembrane region" description="Helical" evidence="6">
    <location>
        <begin position="450"/>
        <end position="469"/>
    </location>
</feature>
<feature type="transmembrane region" description="Helical" evidence="6">
    <location>
        <begin position="46"/>
        <end position="62"/>
    </location>
</feature>
<feature type="transmembrane region" description="Helical" evidence="6">
    <location>
        <begin position="354"/>
        <end position="377"/>
    </location>
</feature>
<dbReference type="InterPro" id="IPR036866">
    <property type="entry name" value="RibonucZ/Hydroxyglut_hydro"/>
</dbReference>
<dbReference type="SUPFAM" id="SSF56281">
    <property type="entry name" value="Metallo-hydrolase/oxidoreductase"/>
    <property type="match status" value="1"/>
</dbReference>
<dbReference type="InterPro" id="IPR025405">
    <property type="entry name" value="DUF4131"/>
</dbReference>
<reference evidence="8 9" key="1">
    <citation type="submission" date="2021-01" db="EMBL/GenBank/DDBJ databases">
        <title>FDA dAtabase for Regulatory Grade micrObial Sequences (FDA-ARGOS): Supporting development and validation of Infectious Disease Dx tests.</title>
        <authorList>
            <person name="Nelson B."/>
            <person name="Plummer A."/>
            <person name="Tallon L."/>
            <person name="Sadzewicz L."/>
            <person name="Zhao X."/>
            <person name="Boylan J."/>
            <person name="Ott S."/>
            <person name="Bowen H."/>
            <person name="Vavikolanu K."/>
            <person name="Mehta A."/>
            <person name="Aluvathingal J."/>
            <person name="Nadendla S."/>
            <person name="Myers T."/>
            <person name="Yan Y."/>
            <person name="Sichtig H."/>
        </authorList>
    </citation>
    <scope>NUCLEOTIDE SEQUENCE [LARGE SCALE GENOMIC DNA]</scope>
    <source>
        <strain evidence="8 9">FDAARGOS_1161</strain>
    </source>
</reference>
<keyword evidence="3 6" id="KW-0812">Transmembrane</keyword>
<dbReference type="RefSeq" id="WP_040373866.1">
    <property type="nucleotide sequence ID" value="NZ_CP068053.1"/>
</dbReference>
<dbReference type="Gene3D" id="3.60.15.10">
    <property type="entry name" value="Ribonuclease Z/Hydroxyacylglutathione hydrolase-like"/>
    <property type="match status" value="1"/>
</dbReference>
<dbReference type="NCBIfam" id="TIGR00361">
    <property type="entry name" value="ComEC_Rec2"/>
    <property type="match status" value="1"/>
</dbReference>
<dbReference type="KEGG" id="ppsr:I6J18_20260"/>
<dbReference type="Pfam" id="PF13567">
    <property type="entry name" value="DUF4131"/>
    <property type="match status" value="1"/>
</dbReference>
<feature type="domain" description="Metallo-beta-lactamase" evidence="7">
    <location>
        <begin position="509"/>
        <end position="719"/>
    </location>
</feature>
<feature type="transmembrane region" description="Helical" evidence="6">
    <location>
        <begin position="419"/>
        <end position="438"/>
    </location>
</feature>
<dbReference type="AlphaFoldDB" id="A0A974RZX3"/>
<keyword evidence="2" id="KW-1003">Cell membrane</keyword>
<accession>A0A974RZX3</accession>
<feature type="transmembrane region" description="Helical" evidence="6">
    <location>
        <begin position="478"/>
        <end position="493"/>
    </location>
</feature>
<dbReference type="InterPro" id="IPR004477">
    <property type="entry name" value="ComEC_N"/>
</dbReference>
<dbReference type="SMART" id="SM00849">
    <property type="entry name" value="Lactamase_B"/>
    <property type="match status" value="1"/>
</dbReference>
<dbReference type="Pfam" id="PF00753">
    <property type="entry name" value="Lactamase_B"/>
    <property type="match status" value="1"/>
</dbReference>
<proteinExistence type="predicted"/>
<feature type="transmembrane region" description="Helical" evidence="6">
    <location>
        <begin position="383"/>
        <end position="407"/>
    </location>
</feature>
<comment type="subcellular location">
    <subcellularLocation>
        <location evidence="1">Cell membrane</location>
        <topology evidence="1">Multi-pass membrane protein</topology>
    </subcellularLocation>
</comment>
<evidence type="ECO:0000256" key="6">
    <source>
        <dbReference type="SAM" id="Phobius"/>
    </source>
</evidence>
<evidence type="ECO:0000256" key="5">
    <source>
        <dbReference type="ARBA" id="ARBA00023136"/>
    </source>
</evidence>
<evidence type="ECO:0000256" key="2">
    <source>
        <dbReference type="ARBA" id="ARBA00022475"/>
    </source>
</evidence>
<dbReference type="InterPro" id="IPR004797">
    <property type="entry name" value="Competence_ComEC/Rec2"/>
</dbReference>
<feature type="transmembrane region" description="Helical" evidence="6">
    <location>
        <begin position="231"/>
        <end position="254"/>
    </location>
</feature>
<dbReference type="InterPro" id="IPR052159">
    <property type="entry name" value="Competence_DNA_uptake"/>
</dbReference>
<keyword evidence="9" id="KW-1185">Reference proteome</keyword>
<dbReference type="Pfam" id="PF03772">
    <property type="entry name" value="Competence"/>
    <property type="match status" value="1"/>
</dbReference>
<dbReference type="EMBL" id="CP068053">
    <property type="protein sequence ID" value="QQS99890.1"/>
    <property type="molecule type" value="Genomic_DNA"/>
</dbReference>
<sequence length="766" mass="86053">MAKSLIMAAFSATLGVAVISFPGWKSITCILLYFLFLFLTQRMNHLFYYFLIFIIFVLVASWNNHRNVTTFSGTETQQIVYFTDQPDIDGNILRGKVDTLTGEQLMLQYKIKSEQEKVQLQAGLKFGVSCPITGNLAKPERRRNPNGFDYKRYLELHSIYWIFKADTLSLPTCSAAKQTFVQSIRDFRSEAIIYVNEHFPKESSGFVNALLFGDQKWIDEDELVTYQRLGLVHLLAISGLHVSFLAGFLFYLGIRVGVTRERMTLIMLLLLPIYIVLSGASPSVLRSCFMAMLFFAASLSKKPLTAGEIIASIYLLLLLYNPYFLYNIGFELSFSVAFSIIMSGGMIQRYSNKLVQLLVISVICQLAALPVLLYNFFEVSLLGIFLNVLFVPIYSSILLPFSIVVLLLHLVSTALADPFLYVLNGTFLLCNRIADLVVHIPLASMTFGKPVFWILLLLVVAVLGLFICWDTQSKYSKLVRYLLISLLIIQYNIQKLSPFGEILFMDIGQGDCIFIKLPFNRGNYLIDTGGSIAFNQEAWMERRKTYNTAEDIIIPLLKSKGIHHLDKLILTHPDADHIGSASEVLQHIPVKSIVIGRESESDYLGKDFVEVAKSKDIPIQTLKRGEVWEAGGVSFQVLHPYKKEENTNDASIVLYAKMGGLTWLFTGDFGIEGEPELIASFPTLRADVLKAGHHGSKTASSAELVETILPKVSIISAGKNNRYGHPHQEVLDVFTKHGVKIFRTDSHGAITYRFKNSTGTFSTQLP</sequence>
<dbReference type="Proteomes" id="UP000595254">
    <property type="component" value="Chromosome"/>
</dbReference>
<evidence type="ECO:0000313" key="9">
    <source>
        <dbReference type="Proteomes" id="UP000595254"/>
    </source>
</evidence>
<gene>
    <name evidence="8" type="ORF">I6J18_20260</name>
</gene>
<evidence type="ECO:0000256" key="4">
    <source>
        <dbReference type="ARBA" id="ARBA00022989"/>
    </source>
</evidence>
<protein>
    <submittedName>
        <fullName evidence="8">DNA internalization-related competence protein ComEC/Rec2</fullName>
    </submittedName>
</protein>
<dbReference type="GO" id="GO:0030420">
    <property type="term" value="P:establishment of competence for transformation"/>
    <property type="evidence" value="ECO:0007669"/>
    <property type="project" value="InterPro"/>
</dbReference>
<evidence type="ECO:0000313" key="8">
    <source>
        <dbReference type="EMBL" id="QQS99890.1"/>
    </source>
</evidence>
<dbReference type="PANTHER" id="PTHR30619">
    <property type="entry name" value="DNA INTERNALIZATION/COMPETENCE PROTEIN COMEC/REC2"/>
    <property type="match status" value="1"/>
</dbReference>
<evidence type="ECO:0000256" key="3">
    <source>
        <dbReference type="ARBA" id="ARBA00022692"/>
    </source>
</evidence>
<feature type="transmembrane region" description="Helical" evidence="6">
    <location>
        <begin position="323"/>
        <end position="342"/>
    </location>
</feature>
<evidence type="ECO:0000259" key="7">
    <source>
        <dbReference type="SMART" id="SM00849"/>
    </source>
</evidence>
<dbReference type="CDD" id="cd07731">
    <property type="entry name" value="ComA-like_MBL-fold"/>
    <property type="match status" value="1"/>
</dbReference>
<keyword evidence="4 6" id="KW-1133">Transmembrane helix</keyword>
<name>A0A974RZX3_PERPY</name>
<dbReference type="InterPro" id="IPR035681">
    <property type="entry name" value="ComA-like_MBL"/>
</dbReference>